<dbReference type="HOGENOM" id="CLU_011151_0_1_1"/>
<dbReference type="Proteomes" id="UP000027073">
    <property type="component" value="Unassembled WGS sequence"/>
</dbReference>
<proteinExistence type="predicted"/>
<organism evidence="1 2">
    <name type="scientific">Pleurotus ostreatus (strain PC15)</name>
    <name type="common">Oyster mushroom</name>
    <dbReference type="NCBI Taxonomy" id="1137138"/>
    <lineage>
        <taxon>Eukaryota</taxon>
        <taxon>Fungi</taxon>
        <taxon>Dikarya</taxon>
        <taxon>Basidiomycota</taxon>
        <taxon>Agaricomycotina</taxon>
        <taxon>Agaricomycetes</taxon>
        <taxon>Agaricomycetidae</taxon>
        <taxon>Agaricales</taxon>
        <taxon>Pleurotineae</taxon>
        <taxon>Pleurotaceae</taxon>
        <taxon>Pleurotus</taxon>
    </lineage>
</organism>
<dbReference type="EMBL" id="KL198012">
    <property type="protein sequence ID" value="KDQ23896.1"/>
    <property type="molecule type" value="Genomic_DNA"/>
</dbReference>
<dbReference type="InParanoid" id="A0A067NJX9"/>
<accession>A0A067NJX9</accession>
<dbReference type="VEuPathDB" id="FungiDB:PLEOSDRAFT_162109"/>
<dbReference type="AlphaFoldDB" id="A0A067NJX9"/>
<gene>
    <name evidence="1" type="ORF">PLEOSDRAFT_162109</name>
</gene>
<name>A0A067NJX9_PLEO1</name>
<protein>
    <recommendedName>
        <fullName evidence="3">F-box domain-containing protein</fullName>
    </recommendedName>
</protein>
<evidence type="ECO:0008006" key="3">
    <source>
        <dbReference type="Google" id="ProtNLM"/>
    </source>
</evidence>
<reference evidence="2" key="1">
    <citation type="journal article" date="2014" name="Proc. Natl. Acad. Sci. U.S.A.">
        <title>Extensive sampling of basidiomycete genomes demonstrates inadequacy of the white-rot/brown-rot paradigm for wood decay fungi.</title>
        <authorList>
            <person name="Riley R."/>
            <person name="Salamov A.A."/>
            <person name="Brown D.W."/>
            <person name="Nagy L.G."/>
            <person name="Floudas D."/>
            <person name="Held B.W."/>
            <person name="Levasseur A."/>
            <person name="Lombard V."/>
            <person name="Morin E."/>
            <person name="Otillar R."/>
            <person name="Lindquist E.A."/>
            <person name="Sun H."/>
            <person name="LaButti K.M."/>
            <person name="Schmutz J."/>
            <person name="Jabbour D."/>
            <person name="Luo H."/>
            <person name="Baker S.E."/>
            <person name="Pisabarro A.G."/>
            <person name="Walton J.D."/>
            <person name="Blanchette R.A."/>
            <person name="Henrissat B."/>
            <person name="Martin F."/>
            <person name="Cullen D."/>
            <person name="Hibbett D.S."/>
            <person name="Grigoriev I.V."/>
        </authorList>
    </citation>
    <scope>NUCLEOTIDE SEQUENCE [LARGE SCALE GENOMIC DNA]</scope>
    <source>
        <strain evidence="2">PC15</strain>
    </source>
</reference>
<dbReference type="OrthoDB" id="3007819at2759"/>
<evidence type="ECO:0000313" key="1">
    <source>
        <dbReference type="EMBL" id="KDQ23896.1"/>
    </source>
</evidence>
<evidence type="ECO:0000313" key="2">
    <source>
        <dbReference type="Proteomes" id="UP000027073"/>
    </source>
</evidence>
<sequence length="552" mass="62835">MSSPLERVPRDLLQYIARLTVSASPFESLTNLLHLLLTNSTIYHQLSVQHSPHLYARVFQLRFDTVAPRRRLHASLLTDSSLAGELILRCRLLRRIRRRDLTGLDIEQDMWTLYWLILENETLNGAHLMRAGSSEYLLELIRHRLRQGSTEEQFMDISHEALSLALWSYCLSVSSRDIADLTPEVVQELLALIRPVAMSTHKDFALNPSPNPFHLPKSRSPHAREQQPCSIFPCNRPDCSNDIFHYSRKWHLRCPDVLSAAIIMTFALKEIVPLQVPPHLPLDRASAIAQNRAGPTMVDYRALATCRTPLFNDPIAEPSPQPNSSAMCLNLPRSTRLEEDFSRMALVSPNALIYGASYTPGMLSGLWEGTFMICPIRSIGANTSNSPFTEDFVGRKPMYCQMTEYMCSGQHVPIPTESHEPFNWDYHPNRLLPIKGGFQVSSKIFHYEKLDATTTRLLARREMNYDVKDILVLGETPDVQEEAWGGYRFAGKVRLSDGFITLKRVSKDILDDPPWLFEGYLHYGAAFVGTWRTHEQHVRNASAWADGFIHDG</sequence>